<dbReference type="EMBL" id="MJFZ01002066">
    <property type="protein sequence ID" value="RAW21079.1"/>
    <property type="molecule type" value="Genomic_DNA"/>
</dbReference>
<feature type="domain" description="HAT C-terminal dimerisation" evidence="1">
    <location>
        <begin position="128"/>
        <end position="187"/>
    </location>
</feature>
<dbReference type="GO" id="GO:0046983">
    <property type="term" value="F:protein dimerization activity"/>
    <property type="evidence" value="ECO:0007669"/>
    <property type="project" value="InterPro"/>
</dbReference>
<protein>
    <recommendedName>
        <fullName evidence="1">HAT C-terminal dimerisation domain-containing protein</fullName>
    </recommendedName>
</protein>
<keyword evidence="3" id="KW-1185">Reference proteome</keyword>
<evidence type="ECO:0000259" key="1">
    <source>
        <dbReference type="Pfam" id="PF05699"/>
    </source>
</evidence>
<accession>A0A329RAW0</accession>
<dbReference type="VEuPathDB" id="FungiDB:PC110_g22478"/>
<dbReference type="Pfam" id="PF05699">
    <property type="entry name" value="Dimer_Tnp_hAT"/>
    <property type="match status" value="1"/>
</dbReference>
<dbReference type="SUPFAM" id="SSF53098">
    <property type="entry name" value="Ribonuclease H-like"/>
    <property type="match status" value="1"/>
</dbReference>
<proteinExistence type="predicted"/>
<dbReference type="InterPro" id="IPR012337">
    <property type="entry name" value="RNaseH-like_sf"/>
</dbReference>
<name>A0A329RAW0_9STRA</name>
<gene>
    <name evidence="2" type="ORF">PC110_g22478</name>
</gene>
<dbReference type="OrthoDB" id="122072at2759"/>
<evidence type="ECO:0000313" key="3">
    <source>
        <dbReference type="Proteomes" id="UP000251314"/>
    </source>
</evidence>
<dbReference type="Proteomes" id="UP000251314">
    <property type="component" value="Unassembled WGS sequence"/>
</dbReference>
<organism evidence="2 3">
    <name type="scientific">Phytophthora cactorum</name>
    <dbReference type="NCBI Taxonomy" id="29920"/>
    <lineage>
        <taxon>Eukaryota</taxon>
        <taxon>Sar</taxon>
        <taxon>Stramenopiles</taxon>
        <taxon>Oomycota</taxon>
        <taxon>Peronosporomycetes</taxon>
        <taxon>Peronosporales</taxon>
        <taxon>Peronosporaceae</taxon>
        <taxon>Phytophthora</taxon>
    </lineage>
</organism>
<reference evidence="2 3" key="1">
    <citation type="submission" date="2018-01" db="EMBL/GenBank/DDBJ databases">
        <title>Draft genome of the strawberry crown rot pathogen Phytophthora cactorum.</title>
        <authorList>
            <person name="Armitage A.D."/>
            <person name="Lysoe E."/>
            <person name="Nellist C.F."/>
            <person name="Harrison R.J."/>
            <person name="Brurberg M.B."/>
        </authorList>
    </citation>
    <scope>NUCLEOTIDE SEQUENCE [LARGE SCALE GENOMIC DNA]</scope>
    <source>
        <strain evidence="2 3">10300</strain>
    </source>
</reference>
<evidence type="ECO:0000313" key="2">
    <source>
        <dbReference type="EMBL" id="RAW21079.1"/>
    </source>
</evidence>
<comment type="caution">
    <text evidence="2">The sequence shown here is derived from an EMBL/GenBank/DDBJ whole genome shotgun (WGS) entry which is preliminary data.</text>
</comment>
<sequence>MQQRLHPIYKCPRLSLNAVVVLVCRQHGLGTREACTKRGGVNEKIRDTLLTLMKTIAEPIDAAETPPTPITYFNELETLFAPPPSRPQVIILDRMQRRNAEELDRWNDDPIEVERSPNGTPESVFSFWWRIEHQSDYKVLSRAARVLFAIPASSCQIERDFSVSGSMVTAQRTSLSQHSIDMCSFLNCNREFFYLLQCERIPKGTHRRHTLSCFTYPLDLDMDMTIGDFADEILANFISNSSLCEEENDTT</sequence>
<dbReference type="InterPro" id="IPR008906">
    <property type="entry name" value="HATC_C_dom"/>
</dbReference>
<dbReference type="AlphaFoldDB" id="A0A329RAW0"/>